<dbReference type="PATRIC" id="fig|1048834.4.peg.3020"/>
<reference evidence="2" key="2">
    <citation type="submission" date="2011-06" db="EMBL/GenBank/DDBJ databases">
        <title>The complete genome sequence of Alicyclobacillus acidocaldarius sp. Tc-4-1.</title>
        <authorList>
            <person name="Chen Y."/>
            <person name="He Y."/>
            <person name="Dong Z."/>
            <person name="Hu S."/>
        </authorList>
    </citation>
    <scope>NUCLEOTIDE SEQUENCE [LARGE SCALE GENOMIC DNA]</scope>
    <source>
        <strain evidence="2">Tc-4-1</strain>
    </source>
</reference>
<dbReference type="Proteomes" id="UP000000292">
    <property type="component" value="Chromosome"/>
</dbReference>
<dbReference type="AlphaFoldDB" id="F8IDL7"/>
<proteinExistence type="predicted"/>
<dbReference type="HOGENOM" id="CLU_3195243_0_0_9"/>
<organism evidence="1 2">
    <name type="scientific">Alicyclobacillus acidocaldarius (strain Tc-4-1)</name>
    <name type="common">Bacillus acidocaldarius</name>
    <dbReference type="NCBI Taxonomy" id="1048834"/>
    <lineage>
        <taxon>Bacteria</taxon>
        <taxon>Bacillati</taxon>
        <taxon>Bacillota</taxon>
        <taxon>Bacilli</taxon>
        <taxon>Bacillales</taxon>
        <taxon>Alicyclobacillaceae</taxon>
        <taxon>Alicyclobacillus</taxon>
    </lineage>
</organism>
<evidence type="ECO:0000313" key="1">
    <source>
        <dbReference type="EMBL" id="AEJ45060.1"/>
    </source>
</evidence>
<reference evidence="1 2" key="1">
    <citation type="journal article" date="2011" name="J. Bacteriol.">
        <title>Complete Genome Sequence of Alicyclobacillus acidocaldarius Strain Tc-4-1.</title>
        <authorList>
            <person name="Chen Y."/>
            <person name="He Y."/>
            <person name="Zhang B."/>
            <person name="Yang J."/>
            <person name="Li W."/>
            <person name="Dong Z."/>
            <person name="Hu S."/>
        </authorList>
    </citation>
    <scope>NUCLEOTIDE SEQUENCE [LARGE SCALE GENOMIC DNA]</scope>
    <source>
        <strain evidence="1 2">Tc-4-1</strain>
    </source>
</reference>
<dbReference type="STRING" id="1048834.TC41_3179"/>
<name>F8IDL7_ALIAT</name>
<gene>
    <name evidence="1" type="ordered locus">TC41_3179</name>
</gene>
<sequence length="45" mass="5346">MADCLLAQFEVWLHAEWQICALQACKMRDESSYAFVDFDEFAWRA</sequence>
<evidence type="ECO:0000313" key="2">
    <source>
        <dbReference type="Proteomes" id="UP000000292"/>
    </source>
</evidence>
<dbReference type="KEGG" id="aad:TC41_3179"/>
<accession>F8IDL7</accession>
<dbReference type="EMBL" id="CP002902">
    <property type="protein sequence ID" value="AEJ45060.1"/>
    <property type="molecule type" value="Genomic_DNA"/>
</dbReference>
<protein>
    <submittedName>
        <fullName evidence="1">Uncharacterized protein</fullName>
    </submittedName>
</protein>